<dbReference type="PROSITE" id="PS50853">
    <property type="entry name" value="FN3"/>
    <property type="match status" value="3"/>
</dbReference>
<comment type="caution">
    <text evidence="4">The sequence shown here is derived from an EMBL/GenBank/DDBJ whole genome shotgun (WGS) entry which is preliminary data.</text>
</comment>
<dbReference type="PANTHER" id="PTHR13817:SF164">
    <property type="entry name" value="ZORMIN, ISOFORM J"/>
    <property type="match status" value="1"/>
</dbReference>
<dbReference type="Proteomes" id="UP000308267">
    <property type="component" value="Unassembled WGS sequence"/>
</dbReference>
<dbReference type="SMART" id="SM00060">
    <property type="entry name" value="FN3"/>
    <property type="match status" value="4"/>
</dbReference>
<dbReference type="Pfam" id="PF00041">
    <property type="entry name" value="fn3"/>
    <property type="match status" value="1"/>
</dbReference>
<keyword evidence="2" id="KW-0732">Signal</keyword>
<reference evidence="4 5" key="1">
    <citation type="journal article" date="2019" name="BMC Genomics">
        <title>New insights from Opisthorchis felineus genome: update on genomics of the epidemiologically important liver flukes.</title>
        <authorList>
            <person name="Ershov N.I."/>
            <person name="Mordvinov V.A."/>
            <person name="Prokhortchouk E.B."/>
            <person name="Pakharukova M.Y."/>
            <person name="Gunbin K.V."/>
            <person name="Ustyantsev K."/>
            <person name="Genaev M.A."/>
            <person name="Blinov A.G."/>
            <person name="Mazur A."/>
            <person name="Boulygina E."/>
            <person name="Tsygankova S."/>
            <person name="Khrameeva E."/>
            <person name="Chekanov N."/>
            <person name="Fan G."/>
            <person name="Xiao A."/>
            <person name="Zhang H."/>
            <person name="Xu X."/>
            <person name="Yang H."/>
            <person name="Solovyev V."/>
            <person name="Lee S.M."/>
            <person name="Liu X."/>
            <person name="Afonnikov D.A."/>
            <person name="Skryabin K.G."/>
        </authorList>
    </citation>
    <scope>NUCLEOTIDE SEQUENCE [LARGE SCALE GENOMIC DNA]</scope>
    <source>
        <strain evidence="4">AK-0245</strain>
        <tissue evidence="4">Whole organism</tissue>
    </source>
</reference>
<dbReference type="InterPro" id="IPR050964">
    <property type="entry name" value="Striated_Muscle_Regulatory"/>
</dbReference>
<dbReference type="InterPro" id="IPR013783">
    <property type="entry name" value="Ig-like_fold"/>
</dbReference>
<evidence type="ECO:0000256" key="2">
    <source>
        <dbReference type="SAM" id="SignalP"/>
    </source>
</evidence>
<evidence type="ECO:0000313" key="4">
    <source>
        <dbReference type="EMBL" id="TGZ64896.1"/>
    </source>
</evidence>
<feature type="signal peptide" evidence="2">
    <location>
        <begin position="1"/>
        <end position="17"/>
    </location>
</feature>
<keyword evidence="1" id="KW-0677">Repeat</keyword>
<feature type="chain" id="PRO_5020448736" description="Fibronectin type-III domain-containing protein" evidence="2">
    <location>
        <begin position="18"/>
        <end position="476"/>
    </location>
</feature>
<gene>
    <name evidence="4" type="ORF">CRM22_006169</name>
</gene>
<feature type="domain" description="Fibronectin type-III" evidence="3">
    <location>
        <begin position="386"/>
        <end position="476"/>
    </location>
</feature>
<sequence>MQVSFGALCYLFILVESQSNLPKPVITQIDTSIKPVTIYWRVSYSGNIEHFEIIYTDGEREFRRRAQPSDRQAVLPLIQPCNHYTARVRYRANNRYSPDSAEMPFEGPQIQIPPPPTDVLLKTVNFERTISWTPVAPHFEVSKYTVTGEELGGEIIKRSVPSDVNYLALTDFHFEHNYNVSVTADNFCGVSEASEPIELFAVAVPEPPEVLSVSSTVNTITINLAAPADGVEYRANYSTPSGYVQKNFDAGGTETLRQGIQPCFAHEIYLYARSAAGESDATIIHAYASSNEVPDKPEIINITTSGRRHTAHWTVSSNRPLVGHIVEYTTNTGESFTTHVPGGARAATLRDMNGCQHYDIRVRSENECGWSSDSPPFIYEAPPTEGPSAPLAVEATENETALHVAWPTVDPQEWITEYDIMVVDDTGFSRSFYVSGQAQSFDVDGADLQTTQHVSVFAKNACGWSKSSVTRFVPVA</sequence>
<dbReference type="EMBL" id="SJOL01006586">
    <property type="protein sequence ID" value="TGZ64896.1"/>
    <property type="molecule type" value="Genomic_DNA"/>
</dbReference>
<protein>
    <recommendedName>
        <fullName evidence="3">Fibronectin type-III domain-containing protein</fullName>
    </recommendedName>
</protein>
<keyword evidence="5" id="KW-1185">Reference proteome</keyword>
<feature type="domain" description="Fibronectin type-III" evidence="3">
    <location>
        <begin position="112"/>
        <end position="207"/>
    </location>
</feature>
<dbReference type="OrthoDB" id="6240491at2759"/>
<dbReference type="PANTHER" id="PTHR13817">
    <property type="entry name" value="TITIN"/>
    <property type="match status" value="1"/>
</dbReference>
<dbReference type="Gene3D" id="2.60.40.10">
    <property type="entry name" value="Immunoglobulins"/>
    <property type="match status" value="3"/>
</dbReference>
<dbReference type="CDD" id="cd00063">
    <property type="entry name" value="FN3"/>
    <property type="match status" value="3"/>
</dbReference>
<organism evidence="4 5">
    <name type="scientific">Opisthorchis felineus</name>
    <dbReference type="NCBI Taxonomy" id="147828"/>
    <lineage>
        <taxon>Eukaryota</taxon>
        <taxon>Metazoa</taxon>
        <taxon>Spiralia</taxon>
        <taxon>Lophotrochozoa</taxon>
        <taxon>Platyhelminthes</taxon>
        <taxon>Trematoda</taxon>
        <taxon>Digenea</taxon>
        <taxon>Opisthorchiida</taxon>
        <taxon>Opisthorchiata</taxon>
        <taxon>Opisthorchiidae</taxon>
        <taxon>Opisthorchis</taxon>
    </lineage>
</organism>
<dbReference type="SUPFAM" id="SSF49265">
    <property type="entry name" value="Fibronectin type III"/>
    <property type="match status" value="3"/>
</dbReference>
<accession>A0A4S2LP58</accession>
<name>A0A4S2LP58_OPIFE</name>
<feature type="domain" description="Fibronectin type-III" evidence="3">
    <location>
        <begin position="293"/>
        <end position="384"/>
    </location>
</feature>
<evidence type="ECO:0000313" key="5">
    <source>
        <dbReference type="Proteomes" id="UP000308267"/>
    </source>
</evidence>
<evidence type="ECO:0000259" key="3">
    <source>
        <dbReference type="PROSITE" id="PS50853"/>
    </source>
</evidence>
<dbReference type="InterPro" id="IPR003961">
    <property type="entry name" value="FN3_dom"/>
</dbReference>
<proteinExistence type="predicted"/>
<dbReference type="AlphaFoldDB" id="A0A4S2LP58"/>
<evidence type="ECO:0000256" key="1">
    <source>
        <dbReference type="ARBA" id="ARBA00022737"/>
    </source>
</evidence>
<dbReference type="InterPro" id="IPR036116">
    <property type="entry name" value="FN3_sf"/>
</dbReference>